<keyword evidence="11" id="KW-0858">Xylan degradation</keyword>
<sequence>MEGRLIQFTIVVLFLLFAVVSSFSDHNGSLLMILPLFLSPPHSSRLSSTDYFRRRLHKSNPQSSVAEMRLFDDLLISGYYTTRVWIGTPPQEFALIVDTGSTITYVPCSTCSHCGRHQDPNFLPELSSTYHPVKCNAGCICDNKRAQCLYKRQYAEMSSSSGVLAEDIISFGNESKLSSQRAIFGCENVETGDIYSQQADGIMGLGRGDFSIVDQLVAKGVIGNSFSLCYGGMDVGGGAMVLGQFSSPSDMVFSHSDPLRSPYYNIELKEILVAGKPLPLNPVIFNGKHGTVLDSGTTYAYLPEAAFLAFKDAGTKLQIIQELHSLKQVRGPDPSYNDICFAGAGSDVLQLSKFFPAVEMVFDSAQKLTLSPENYLFRHTKVSGAYCLGIFSNGKDPTTLLGGIIVRNILVSYDREHKKIGFLKTNCSELLKGLGAPPSVSSSGQSPDSIPEKELRIGRITFDMFLNMSYADLKPRINELRELIANEFHVNNSQIHLISSNREGNGSFIRWAINPSESSEFISNATATSIVSILSEHGIQLTDNFGNYELVDYKIESLATRYDITHFCSRPSPLRGTWWQQHQSAVIVAVIIMLLLGLSACQLWLIWRNRRGILDRYKPIDTATLEPELQLQPQQPNHNSLLDVSQASLP</sequence>
<dbReference type="GO" id="GO:0016798">
    <property type="term" value="F:hydrolase activity, acting on glycosyl bonds"/>
    <property type="evidence" value="ECO:0007669"/>
    <property type="project" value="UniProtKB-KW"/>
</dbReference>
<evidence type="ECO:0000259" key="10">
    <source>
        <dbReference type="PROSITE" id="PS51767"/>
    </source>
</evidence>
<dbReference type="InterPro" id="IPR001461">
    <property type="entry name" value="Aspartic_peptidase_A1"/>
</dbReference>
<dbReference type="AlphaFoldDB" id="A0AAN8UXW6"/>
<keyword evidence="11" id="KW-0624">Polysaccharide degradation</keyword>
<feature type="chain" id="PRO_5043004761" evidence="9">
    <location>
        <begin position="23"/>
        <end position="650"/>
    </location>
</feature>
<proteinExistence type="inferred from homology"/>
<keyword evidence="8" id="KW-0812">Transmembrane</keyword>
<evidence type="ECO:0000256" key="4">
    <source>
        <dbReference type="ARBA" id="ARBA00022801"/>
    </source>
</evidence>
<name>A0AAN8UXW6_9MAGN</name>
<keyword evidence="11" id="KW-0326">Glycosidase</keyword>
<comment type="caution">
    <text evidence="11">The sequence shown here is derived from an EMBL/GenBank/DDBJ whole genome shotgun (WGS) entry which is preliminary data.</text>
</comment>
<dbReference type="GO" id="GO:0045493">
    <property type="term" value="P:xylan catabolic process"/>
    <property type="evidence" value="ECO:0007669"/>
    <property type="project" value="UniProtKB-KW"/>
</dbReference>
<dbReference type="InterPro" id="IPR034161">
    <property type="entry name" value="Pepsin-like_plant"/>
</dbReference>
<dbReference type="EMBL" id="JBAMMX010000017">
    <property type="protein sequence ID" value="KAK6923995.1"/>
    <property type="molecule type" value="Genomic_DNA"/>
</dbReference>
<dbReference type="FunFam" id="2.40.70.10:FF:000025">
    <property type="entry name" value="Aspartyl protease family protein"/>
    <property type="match status" value="1"/>
</dbReference>
<evidence type="ECO:0000256" key="6">
    <source>
        <dbReference type="PIRSR" id="PIRSR601461-1"/>
    </source>
</evidence>
<protein>
    <submittedName>
        <fullName evidence="11">Xylanase inhibitor, N-terminal</fullName>
    </submittedName>
</protein>
<dbReference type="FunFam" id="2.40.70.10:FF:000030">
    <property type="entry name" value="Eukaryotic aspartyl protease family protein"/>
    <property type="match status" value="1"/>
</dbReference>
<dbReference type="CDD" id="cd05476">
    <property type="entry name" value="pepsin_A_like_plant"/>
    <property type="match status" value="1"/>
</dbReference>
<comment type="similarity">
    <text evidence="1 7">Belongs to the peptidase A1 family.</text>
</comment>
<keyword evidence="9" id="KW-0732">Signal</keyword>
<feature type="domain" description="Peptidase A1" evidence="10">
    <location>
        <begin position="80"/>
        <end position="423"/>
    </location>
</feature>
<evidence type="ECO:0000313" key="11">
    <source>
        <dbReference type="EMBL" id="KAK6923995.1"/>
    </source>
</evidence>
<feature type="signal peptide" evidence="9">
    <location>
        <begin position="1"/>
        <end position="22"/>
    </location>
</feature>
<evidence type="ECO:0000256" key="7">
    <source>
        <dbReference type="RuleBase" id="RU000454"/>
    </source>
</evidence>
<dbReference type="GO" id="GO:0004190">
    <property type="term" value="F:aspartic-type endopeptidase activity"/>
    <property type="evidence" value="ECO:0007669"/>
    <property type="project" value="UniProtKB-KW"/>
</dbReference>
<dbReference type="PROSITE" id="PS51767">
    <property type="entry name" value="PEPTIDASE_A1"/>
    <property type="match status" value="1"/>
</dbReference>
<reference evidence="11 12" key="1">
    <citation type="submission" date="2023-12" db="EMBL/GenBank/DDBJ databases">
        <title>A high-quality genome assembly for Dillenia turbinata (Dilleniales).</title>
        <authorList>
            <person name="Chanderbali A."/>
        </authorList>
    </citation>
    <scope>NUCLEOTIDE SEQUENCE [LARGE SCALE GENOMIC DNA]</scope>
    <source>
        <strain evidence="11">LSX21</strain>
        <tissue evidence="11">Leaf</tissue>
    </source>
</reference>
<dbReference type="InterPro" id="IPR032861">
    <property type="entry name" value="TAXi_N"/>
</dbReference>
<dbReference type="Proteomes" id="UP001370490">
    <property type="component" value="Unassembled WGS sequence"/>
</dbReference>
<keyword evidence="4 7" id="KW-0378">Hydrolase</keyword>
<keyword evidence="5" id="KW-0325">Glycoprotein</keyword>
<dbReference type="PANTHER" id="PTHR13683:SF817">
    <property type="entry name" value="OS07G0592200 PROTEIN"/>
    <property type="match status" value="1"/>
</dbReference>
<dbReference type="InterPro" id="IPR033121">
    <property type="entry name" value="PEPTIDASE_A1"/>
</dbReference>
<accession>A0AAN8UXW6</accession>
<dbReference type="InterPro" id="IPR032799">
    <property type="entry name" value="TAXi_C"/>
</dbReference>
<dbReference type="InterPro" id="IPR021109">
    <property type="entry name" value="Peptidase_aspartic_dom_sf"/>
</dbReference>
<keyword evidence="3 7" id="KW-0064">Aspartyl protease</keyword>
<feature type="transmembrane region" description="Helical" evidence="8">
    <location>
        <begin position="585"/>
        <end position="607"/>
    </location>
</feature>
<dbReference type="Pfam" id="PF14541">
    <property type="entry name" value="TAXi_C"/>
    <property type="match status" value="1"/>
</dbReference>
<dbReference type="GO" id="GO:0006508">
    <property type="term" value="P:proteolysis"/>
    <property type="evidence" value="ECO:0007669"/>
    <property type="project" value="UniProtKB-KW"/>
</dbReference>
<evidence type="ECO:0000256" key="5">
    <source>
        <dbReference type="ARBA" id="ARBA00023180"/>
    </source>
</evidence>
<evidence type="ECO:0000256" key="3">
    <source>
        <dbReference type="ARBA" id="ARBA00022750"/>
    </source>
</evidence>
<dbReference type="SUPFAM" id="SSF50630">
    <property type="entry name" value="Acid proteases"/>
    <property type="match status" value="1"/>
</dbReference>
<evidence type="ECO:0000256" key="9">
    <source>
        <dbReference type="SAM" id="SignalP"/>
    </source>
</evidence>
<dbReference type="PRINTS" id="PR00792">
    <property type="entry name" value="PEPSIN"/>
</dbReference>
<dbReference type="PANTHER" id="PTHR13683">
    <property type="entry name" value="ASPARTYL PROTEASES"/>
    <property type="match status" value="1"/>
</dbReference>
<dbReference type="Pfam" id="PF14543">
    <property type="entry name" value="TAXi_N"/>
    <property type="match status" value="1"/>
</dbReference>
<keyword evidence="8" id="KW-1133">Transmembrane helix</keyword>
<feature type="active site" evidence="6">
    <location>
        <position position="294"/>
    </location>
</feature>
<dbReference type="Gene3D" id="2.40.70.10">
    <property type="entry name" value="Acid Proteases"/>
    <property type="match status" value="2"/>
</dbReference>
<evidence type="ECO:0000256" key="2">
    <source>
        <dbReference type="ARBA" id="ARBA00022670"/>
    </source>
</evidence>
<dbReference type="InterPro" id="IPR001969">
    <property type="entry name" value="Aspartic_peptidase_AS"/>
</dbReference>
<organism evidence="11 12">
    <name type="scientific">Dillenia turbinata</name>
    <dbReference type="NCBI Taxonomy" id="194707"/>
    <lineage>
        <taxon>Eukaryota</taxon>
        <taxon>Viridiplantae</taxon>
        <taxon>Streptophyta</taxon>
        <taxon>Embryophyta</taxon>
        <taxon>Tracheophyta</taxon>
        <taxon>Spermatophyta</taxon>
        <taxon>Magnoliopsida</taxon>
        <taxon>eudicotyledons</taxon>
        <taxon>Gunneridae</taxon>
        <taxon>Pentapetalae</taxon>
        <taxon>Dilleniales</taxon>
        <taxon>Dilleniaceae</taxon>
        <taxon>Dillenia</taxon>
    </lineage>
</organism>
<evidence type="ECO:0000313" key="12">
    <source>
        <dbReference type="Proteomes" id="UP001370490"/>
    </source>
</evidence>
<evidence type="ECO:0000256" key="1">
    <source>
        <dbReference type="ARBA" id="ARBA00007447"/>
    </source>
</evidence>
<keyword evidence="12" id="KW-1185">Reference proteome</keyword>
<keyword evidence="8" id="KW-0472">Membrane</keyword>
<feature type="active site" evidence="6">
    <location>
        <position position="98"/>
    </location>
</feature>
<evidence type="ECO:0000256" key="8">
    <source>
        <dbReference type="SAM" id="Phobius"/>
    </source>
</evidence>
<dbReference type="PROSITE" id="PS00141">
    <property type="entry name" value="ASP_PROTEASE"/>
    <property type="match status" value="1"/>
</dbReference>
<keyword evidence="11" id="KW-0119">Carbohydrate metabolism</keyword>
<keyword evidence="2 7" id="KW-0645">Protease</keyword>
<gene>
    <name evidence="11" type="ORF">RJ641_010195</name>
</gene>